<dbReference type="Gene3D" id="3.30.1380.10">
    <property type="match status" value="1"/>
</dbReference>
<comment type="similarity">
    <text evidence="9 10">Belongs to the peptidase M15D family.</text>
</comment>
<dbReference type="SUPFAM" id="SSF55166">
    <property type="entry name" value="Hedgehog/DD-peptidase"/>
    <property type="match status" value="1"/>
</dbReference>
<evidence type="ECO:0000313" key="12">
    <source>
        <dbReference type="Proteomes" id="UP000030321"/>
    </source>
</evidence>
<feature type="binding site" evidence="9">
    <location>
        <position position="144"/>
    </location>
    <ligand>
        <name>Zn(2+)</name>
        <dbReference type="ChEBI" id="CHEBI:29105"/>
        <note>catalytic</note>
    </ligand>
</feature>
<sequence>MPKSPFSDDEMKPYQKIPIRECGQPLVPIPADKFVIPSPHAYEKLGANYRGKSPYFLRQGVLNALIDAQNRLQVYQPGWQILIFDAYRPVEVQQFMVDYTFQTLLDTRGLAKEKLSEAESQAILTEVYTIWAVPSDNAATPPPHSTGAAIDITLVDEKGQAIQMGGEIDEISERSHPDHYIAAKSPREQSYHQKRVLLAKVMEEAGFSRHKGEWWHFSLGDQMWAWSLERAYAIYGRVED</sequence>
<keyword evidence="8 10" id="KW-0961">Cell wall biogenesis/degradation</keyword>
<comment type="cofactor">
    <cofactor evidence="9">
        <name>Zn(2+)</name>
        <dbReference type="ChEBI" id="CHEBI:29105"/>
    </cofactor>
    <text evidence="9">Binds 1 zinc ion per subunit.</text>
</comment>
<dbReference type="CDD" id="cd14843">
    <property type="entry name" value="D-Ala-D-Ala_dipeptidase_like"/>
    <property type="match status" value="1"/>
</dbReference>
<dbReference type="PANTHER" id="PTHR43126">
    <property type="entry name" value="D-ALANYL-D-ALANINE DIPEPTIDASE"/>
    <property type="match status" value="1"/>
</dbReference>
<dbReference type="HAMAP" id="MF_01924">
    <property type="entry name" value="A_A_dipeptidase"/>
    <property type="match status" value="1"/>
</dbReference>
<keyword evidence="3 9" id="KW-0479">Metal-binding</keyword>
<protein>
    <recommendedName>
        <fullName evidence="9 10">D-alanyl-D-alanine dipeptidase</fullName>
        <shortName evidence="9 10">D-Ala-D-Ala dipeptidase</shortName>
        <ecNumber evidence="9 10">3.4.13.22</ecNumber>
    </recommendedName>
</protein>
<comment type="function">
    <text evidence="9 10">Catalyzes hydrolysis of the D-alanyl-D-alanine dipeptide.</text>
</comment>
<dbReference type="Proteomes" id="UP000030321">
    <property type="component" value="Unassembled WGS sequence"/>
</dbReference>
<reference evidence="12" key="1">
    <citation type="journal article" date="2015" name="Genome">
        <title>Whole Genome Sequence of the Non-Microcystin-Producing Microcystis aeruginosa Strain NIES-44.</title>
        <authorList>
            <person name="Okano K."/>
            <person name="Miyata N."/>
            <person name="Ozaki Y."/>
        </authorList>
    </citation>
    <scope>NUCLEOTIDE SEQUENCE [LARGE SCALE GENOMIC DNA]</scope>
    <source>
        <strain evidence="12">NIES-44</strain>
    </source>
</reference>
<accession>A0A0A1VYV4</accession>
<feature type="binding site" evidence="9">
    <location>
        <position position="216"/>
    </location>
    <ligand>
        <name>Zn(2+)</name>
        <dbReference type="ChEBI" id="CHEBI:29105"/>
        <note>catalytic</note>
    </ligand>
</feature>
<evidence type="ECO:0000256" key="10">
    <source>
        <dbReference type="PIRNR" id="PIRNR026671"/>
    </source>
</evidence>
<keyword evidence="2 9" id="KW-0645">Protease</keyword>
<evidence type="ECO:0000256" key="7">
    <source>
        <dbReference type="ARBA" id="ARBA00023049"/>
    </source>
</evidence>
<dbReference type="PANTHER" id="PTHR43126:SF2">
    <property type="entry name" value="D-ALANYL-D-ALANINE DIPEPTIDASE"/>
    <property type="match status" value="1"/>
</dbReference>
<comment type="caution">
    <text evidence="11">The sequence shown here is derived from an EMBL/GenBank/DDBJ whole genome shotgun (WGS) entry which is preliminary data.</text>
</comment>
<evidence type="ECO:0000256" key="8">
    <source>
        <dbReference type="ARBA" id="ARBA00023316"/>
    </source>
</evidence>
<dbReference type="GO" id="GO:0008237">
    <property type="term" value="F:metallopeptidase activity"/>
    <property type="evidence" value="ECO:0007669"/>
    <property type="project" value="UniProtKB-KW"/>
</dbReference>
<keyword evidence="7 9" id="KW-0482">Metalloprotease</keyword>
<keyword evidence="6 9" id="KW-0224">Dipeptidase</keyword>
<feature type="active site" description="Proton donor/acceptor" evidence="9">
    <location>
        <position position="213"/>
    </location>
</feature>
<evidence type="ECO:0000256" key="1">
    <source>
        <dbReference type="ARBA" id="ARBA00001362"/>
    </source>
</evidence>
<dbReference type="InterPro" id="IPR009045">
    <property type="entry name" value="Zn_M74/Hedgehog-like"/>
</dbReference>
<dbReference type="GO" id="GO:0006508">
    <property type="term" value="P:proteolysis"/>
    <property type="evidence" value="ECO:0007669"/>
    <property type="project" value="UniProtKB-KW"/>
</dbReference>
<dbReference type="GO" id="GO:0160237">
    <property type="term" value="F:D-Ala-D-Ala dipeptidase activity"/>
    <property type="evidence" value="ECO:0007669"/>
    <property type="project" value="UniProtKB-EC"/>
</dbReference>
<evidence type="ECO:0000256" key="4">
    <source>
        <dbReference type="ARBA" id="ARBA00022801"/>
    </source>
</evidence>
<feature type="site" description="Transition state stabilizer" evidence="9">
    <location>
        <position position="88"/>
    </location>
</feature>
<keyword evidence="5 9" id="KW-0862">Zinc</keyword>
<evidence type="ECO:0000256" key="3">
    <source>
        <dbReference type="ARBA" id="ARBA00022723"/>
    </source>
</evidence>
<organism evidence="11 12">
    <name type="scientific">Microcystis aeruginosa NIES-44</name>
    <dbReference type="NCBI Taxonomy" id="449439"/>
    <lineage>
        <taxon>Bacteria</taxon>
        <taxon>Bacillati</taxon>
        <taxon>Cyanobacteriota</taxon>
        <taxon>Cyanophyceae</taxon>
        <taxon>Oscillatoriophycideae</taxon>
        <taxon>Chroococcales</taxon>
        <taxon>Microcystaceae</taxon>
        <taxon>Microcystis</taxon>
    </lineage>
</organism>
<evidence type="ECO:0000256" key="2">
    <source>
        <dbReference type="ARBA" id="ARBA00022670"/>
    </source>
</evidence>
<comment type="catalytic activity">
    <reaction evidence="1 9 10">
        <text>D-alanyl-D-alanine + H2O = 2 D-alanine</text>
        <dbReference type="Rhea" id="RHEA:20661"/>
        <dbReference type="ChEBI" id="CHEBI:15377"/>
        <dbReference type="ChEBI" id="CHEBI:57416"/>
        <dbReference type="ChEBI" id="CHEBI:57822"/>
        <dbReference type="EC" id="3.4.13.22"/>
    </reaction>
</comment>
<dbReference type="AlphaFoldDB" id="A0A0A1VYV4"/>
<proteinExistence type="inferred from homology"/>
<dbReference type="PIRSF" id="PIRSF026671">
    <property type="entry name" value="AA_dipeptidase"/>
    <property type="match status" value="1"/>
</dbReference>
<evidence type="ECO:0000256" key="5">
    <source>
        <dbReference type="ARBA" id="ARBA00022833"/>
    </source>
</evidence>
<evidence type="ECO:0000256" key="6">
    <source>
        <dbReference type="ARBA" id="ARBA00022997"/>
    </source>
</evidence>
<keyword evidence="4 9" id="KW-0378">Hydrolase</keyword>
<dbReference type="GO" id="GO:0071555">
    <property type="term" value="P:cell wall organization"/>
    <property type="evidence" value="ECO:0007669"/>
    <property type="project" value="UniProtKB-KW"/>
</dbReference>
<dbReference type="EMBL" id="BBPA01000059">
    <property type="protein sequence ID" value="GAL94703.1"/>
    <property type="molecule type" value="Genomic_DNA"/>
</dbReference>
<dbReference type="InterPro" id="IPR000755">
    <property type="entry name" value="A_A_dipeptidase"/>
</dbReference>
<dbReference type="EC" id="3.4.13.22" evidence="9 10"/>
<evidence type="ECO:0000256" key="9">
    <source>
        <dbReference type="HAMAP-Rule" id="MF_01924"/>
    </source>
</evidence>
<dbReference type="GO" id="GO:0008270">
    <property type="term" value="F:zinc ion binding"/>
    <property type="evidence" value="ECO:0007669"/>
    <property type="project" value="UniProtKB-UniRule"/>
</dbReference>
<feature type="binding site" evidence="9">
    <location>
        <position position="151"/>
    </location>
    <ligand>
        <name>Zn(2+)</name>
        <dbReference type="ChEBI" id="CHEBI:29105"/>
        <note>catalytic</note>
    </ligand>
</feature>
<evidence type="ECO:0000313" key="11">
    <source>
        <dbReference type="EMBL" id="GAL94703.1"/>
    </source>
</evidence>
<dbReference type="Pfam" id="PF01427">
    <property type="entry name" value="Peptidase_M15"/>
    <property type="match status" value="1"/>
</dbReference>
<gene>
    <name evidence="11" type="ORF">N44_03283</name>
</gene>
<name>A0A0A1VYV4_MICAE</name>